<dbReference type="InterPro" id="IPR008767">
    <property type="entry name" value="Phage_SPP1_head-tail_adaptor"/>
</dbReference>
<accession>A0A6L6YJ99</accession>
<dbReference type="EMBL" id="WSRP01000015">
    <property type="protein sequence ID" value="MVX56793.1"/>
    <property type="molecule type" value="Genomic_DNA"/>
</dbReference>
<dbReference type="Pfam" id="PF05521">
    <property type="entry name" value="Phage_HCP"/>
    <property type="match status" value="1"/>
</dbReference>
<comment type="caution">
    <text evidence="1">The sequence shown here is derived from an EMBL/GenBank/DDBJ whole genome shotgun (WGS) entry which is preliminary data.</text>
</comment>
<gene>
    <name evidence="1" type="ORF">E5987_06165</name>
</gene>
<feature type="non-terminal residue" evidence="1">
    <location>
        <position position="79"/>
    </location>
</feature>
<dbReference type="RefSeq" id="WP_160335222.1">
    <property type="nucleotide sequence ID" value="NZ_WSRP01000015.1"/>
</dbReference>
<sequence length="79" mass="9128">MQIPNVGDLNRPCAIYSSKLLPNGRSDHVTERTPLWQCWCKVEVIGGSVYWDNVQTEESITHRIFVRYVKGKTRPQDLP</sequence>
<dbReference type="OrthoDB" id="7064770at2"/>
<dbReference type="Proteomes" id="UP000472580">
    <property type="component" value="Unassembled WGS sequence"/>
</dbReference>
<dbReference type="Gene3D" id="2.40.10.270">
    <property type="entry name" value="Bacteriophage SPP1 head-tail adaptor protein"/>
    <property type="match status" value="1"/>
</dbReference>
<dbReference type="AlphaFoldDB" id="A0A6L6YJ99"/>
<reference evidence="1 2" key="1">
    <citation type="submission" date="2019-12" db="EMBL/GenBank/DDBJ databases">
        <title>Microbes associate with the intestines of laboratory mice.</title>
        <authorList>
            <person name="Navarre W."/>
            <person name="Wong E."/>
        </authorList>
    </citation>
    <scope>NUCLEOTIDE SEQUENCE [LARGE SCALE GENOMIC DNA]</scope>
    <source>
        <strain evidence="1 2">NM82_D38</strain>
    </source>
</reference>
<name>A0A6L6YJ99_9BURK</name>
<keyword evidence="2" id="KW-1185">Reference proteome</keyword>
<evidence type="ECO:0000313" key="1">
    <source>
        <dbReference type="EMBL" id="MVX56793.1"/>
    </source>
</evidence>
<protein>
    <submittedName>
        <fullName evidence="1">Uncharacterized protein</fullName>
    </submittedName>
</protein>
<proteinExistence type="predicted"/>
<dbReference type="InterPro" id="IPR038666">
    <property type="entry name" value="SSP1_head-tail_sf"/>
</dbReference>
<organism evidence="1 2">
    <name type="scientific">Parasutterella muris</name>
    <dbReference type="NCBI Taxonomy" id="2565572"/>
    <lineage>
        <taxon>Bacteria</taxon>
        <taxon>Pseudomonadati</taxon>
        <taxon>Pseudomonadota</taxon>
        <taxon>Betaproteobacteria</taxon>
        <taxon>Burkholderiales</taxon>
        <taxon>Sutterellaceae</taxon>
        <taxon>Parasutterella</taxon>
    </lineage>
</organism>
<evidence type="ECO:0000313" key="2">
    <source>
        <dbReference type="Proteomes" id="UP000472580"/>
    </source>
</evidence>